<organism evidence="3 4">
    <name type="scientific">Phaeobacter inhibens</name>
    <dbReference type="NCBI Taxonomy" id="221822"/>
    <lineage>
        <taxon>Bacteria</taxon>
        <taxon>Pseudomonadati</taxon>
        <taxon>Pseudomonadota</taxon>
        <taxon>Alphaproteobacteria</taxon>
        <taxon>Rhodobacterales</taxon>
        <taxon>Roseobacteraceae</taxon>
        <taxon>Phaeobacter</taxon>
    </lineage>
</organism>
<evidence type="ECO:0000259" key="2">
    <source>
        <dbReference type="Pfam" id="PF09994"/>
    </source>
</evidence>
<name>A0A2I7K7P6_9RHOB</name>
<feature type="domain" description="T6SS Phospholipase effector Tle1-like catalytic" evidence="2">
    <location>
        <begin position="36"/>
        <end position="318"/>
    </location>
</feature>
<dbReference type="SUPFAM" id="SSF53474">
    <property type="entry name" value="alpha/beta-Hydrolases"/>
    <property type="match status" value="1"/>
</dbReference>
<dbReference type="PANTHER" id="PTHR33840:SF1">
    <property type="entry name" value="TLE1 PHOSPHOLIPASE DOMAIN-CONTAINING PROTEIN"/>
    <property type="match status" value="1"/>
</dbReference>
<dbReference type="RefSeq" id="WP_102883287.1">
    <property type="nucleotide sequence ID" value="NZ_CP010725.1"/>
</dbReference>
<evidence type="ECO:0000313" key="4">
    <source>
        <dbReference type="Proteomes" id="UP000236447"/>
    </source>
</evidence>
<sequence>MSLTQLSKRILGWLGRPLRSEHSAETKLRGPQAHLIILDGTMSTLEPGHETHAGMVYRLCQEVGPQVSVFYEAGVQWQSWRKTTDVMIGRGINRQIRRAYGYLASRYRPGDRIYLMGYSRGAYAVRSLAGVIDEVGLLKAEHATVRNIRTAYRHYQCGSASASGPGKAQARLTPDRPDTGETEDAGVTAQAAAQTGGCVASAFTERYCHRDVEIEMVGVWDTVKALGLRLPLLWRWAERRHGFHNHQLGQHVKNGFHALALDETRQVFAPVLWECPDGHDGKVEQVWFRGSHGDVGGQLGGFEAARPLSNVSLVWMLERAENCGLPLPRDWRMRFSVDPTAPSVGTWRGWGKIFLMRGNRRVGLDSSERLHSSVGANITDKRLAQWQSELSKVAR</sequence>
<accession>A0A2I7K7P6</accession>
<dbReference type="InterPro" id="IPR029058">
    <property type="entry name" value="AB_hydrolase_fold"/>
</dbReference>
<dbReference type="EMBL" id="CP010725">
    <property type="protein sequence ID" value="AUQ98602.1"/>
    <property type="molecule type" value="Genomic_DNA"/>
</dbReference>
<reference evidence="3 4" key="2">
    <citation type="journal article" date="2017" name="Genome Biol. Evol.">
        <title>Trajectories and Drivers of Genome Evolution in Surface-Associated Marine Phaeobacter.</title>
        <authorList>
            <person name="Freese H.M."/>
            <person name="Sikorski J."/>
            <person name="Bunk B."/>
            <person name="Scheuner C."/>
            <person name="Meier-Kolthoff J.P."/>
            <person name="Sproer C."/>
            <person name="Gram L."/>
            <person name="Overmann J."/>
        </authorList>
    </citation>
    <scope>NUCLEOTIDE SEQUENCE [LARGE SCALE GENOMIC DNA]</scope>
    <source>
        <strain evidence="3 4">P88</strain>
    </source>
</reference>
<reference evidence="3 4" key="1">
    <citation type="journal article" date="2017" name="Front. Microbiol.">
        <title>Phaeobacter piscinae sp. nov., a species of the Roseobacter group and potential aquaculture probiont.</title>
        <authorList>
            <person name="Sonnenschein E.C."/>
            <person name="Phippen C.B.W."/>
            <person name="Nielsen K.F."/>
            <person name="Mateiu R.V."/>
            <person name="Melchiorsen J."/>
            <person name="Gram L."/>
            <person name="Overmann J."/>
            <person name="Freese H.M."/>
        </authorList>
    </citation>
    <scope>NUCLEOTIDE SEQUENCE [LARGE SCALE GENOMIC DNA]</scope>
    <source>
        <strain evidence="3 4">P88</strain>
    </source>
</reference>
<feature type="region of interest" description="Disordered" evidence="1">
    <location>
        <begin position="160"/>
        <end position="184"/>
    </location>
</feature>
<evidence type="ECO:0000256" key="1">
    <source>
        <dbReference type="SAM" id="MobiDB-lite"/>
    </source>
</evidence>
<evidence type="ECO:0000313" key="3">
    <source>
        <dbReference type="EMBL" id="AUQ98602.1"/>
    </source>
</evidence>
<proteinExistence type="predicted"/>
<gene>
    <name evidence="3" type="ORF">PhaeoP88_01220</name>
</gene>
<dbReference type="InterPro" id="IPR018712">
    <property type="entry name" value="Tle1-like_cat"/>
</dbReference>
<protein>
    <recommendedName>
        <fullName evidence="2">T6SS Phospholipase effector Tle1-like catalytic domain-containing protein</fullName>
    </recommendedName>
</protein>
<dbReference type="PANTHER" id="PTHR33840">
    <property type="match status" value="1"/>
</dbReference>
<dbReference type="Pfam" id="PF09994">
    <property type="entry name" value="T6SS_Tle1-like_cat"/>
    <property type="match status" value="1"/>
</dbReference>
<dbReference type="Proteomes" id="UP000236447">
    <property type="component" value="Chromosome"/>
</dbReference>
<dbReference type="AlphaFoldDB" id="A0A2I7K7P6"/>